<dbReference type="Proteomes" id="UP000004682">
    <property type="component" value="Unassembled WGS sequence"/>
</dbReference>
<evidence type="ECO:0000313" key="2">
    <source>
        <dbReference type="Proteomes" id="UP000004682"/>
    </source>
</evidence>
<proteinExistence type="predicted"/>
<sequence>MRRPGWRMAPSHLDVQHIGVRHGTTQHGTATTPREAGPRSVRCAASHRFPSVGSSIVMHENDA</sequence>
<keyword evidence="2" id="KW-1185">Reference proteome</keyword>
<dbReference type="EMBL" id="JH692079">
    <property type="protein sequence ID" value="EIP84365.1"/>
    <property type="molecule type" value="Genomic_DNA"/>
</dbReference>
<protein>
    <submittedName>
        <fullName evidence="1">Uncharacterized protein</fullName>
    </submittedName>
</protein>
<organism evidence="1 2">
    <name type="scientific">Burkholderia humptydooensis MSMB43</name>
    <dbReference type="NCBI Taxonomy" id="441157"/>
    <lineage>
        <taxon>Bacteria</taxon>
        <taxon>Pseudomonadati</taxon>
        <taxon>Pseudomonadota</taxon>
        <taxon>Betaproteobacteria</taxon>
        <taxon>Burkholderiales</taxon>
        <taxon>Burkholderiaceae</taxon>
        <taxon>Burkholderia</taxon>
        <taxon>pseudomallei group</taxon>
    </lineage>
</organism>
<accession>A0ABN0FWQ4</accession>
<gene>
    <name evidence="1" type="ORF">A33K_18981</name>
</gene>
<reference evidence="2" key="1">
    <citation type="journal article" date="2012" name="J. Bacteriol.">
        <title>Revised Genome Sequence of Burkholderia thailandensis MSMB43 with Improved Annotation.</title>
        <authorList>
            <person name="Zhuo Y."/>
            <person name="Liu L."/>
            <person name="Wang Q."/>
            <person name="Liu X."/>
            <person name="Ren B."/>
            <person name="Liu M."/>
            <person name="Ni P."/>
            <person name="Cheng Y.Q."/>
            <person name="Zhang L."/>
        </authorList>
    </citation>
    <scope>NUCLEOTIDE SEQUENCE [LARGE SCALE GENOMIC DNA]</scope>
    <source>
        <strain evidence="2">MSMB43</strain>
    </source>
</reference>
<evidence type="ECO:0000313" key="1">
    <source>
        <dbReference type="EMBL" id="EIP84365.1"/>
    </source>
</evidence>
<name>A0ABN0FWQ4_9BURK</name>